<dbReference type="InterPro" id="IPR036047">
    <property type="entry name" value="F-box-like_dom_sf"/>
</dbReference>
<gene>
    <name evidence="2" type="ORF">FA13DRAFT_1750187</name>
</gene>
<dbReference type="SUPFAM" id="SSF52047">
    <property type="entry name" value="RNI-like"/>
    <property type="match status" value="1"/>
</dbReference>
<evidence type="ECO:0000313" key="2">
    <source>
        <dbReference type="EMBL" id="TEB05181.1"/>
    </source>
</evidence>
<dbReference type="Gene3D" id="1.20.1280.50">
    <property type="match status" value="1"/>
</dbReference>
<organism evidence="2 3">
    <name type="scientific">Coprinellus micaceus</name>
    <name type="common">Glistening ink-cap mushroom</name>
    <name type="synonym">Coprinus micaceus</name>
    <dbReference type="NCBI Taxonomy" id="71717"/>
    <lineage>
        <taxon>Eukaryota</taxon>
        <taxon>Fungi</taxon>
        <taxon>Dikarya</taxon>
        <taxon>Basidiomycota</taxon>
        <taxon>Agaricomycotina</taxon>
        <taxon>Agaricomycetes</taxon>
        <taxon>Agaricomycetidae</taxon>
        <taxon>Agaricales</taxon>
        <taxon>Agaricineae</taxon>
        <taxon>Psathyrellaceae</taxon>
        <taxon>Coprinellus</taxon>
    </lineage>
</organism>
<dbReference type="InterPro" id="IPR032675">
    <property type="entry name" value="LRR_dom_sf"/>
</dbReference>
<dbReference type="Proteomes" id="UP000298030">
    <property type="component" value="Unassembled WGS sequence"/>
</dbReference>
<dbReference type="EMBL" id="QPFP01000596">
    <property type="protein sequence ID" value="TEB05181.1"/>
    <property type="molecule type" value="Genomic_DNA"/>
</dbReference>
<protein>
    <recommendedName>
        <fullName evidence="1">F-box domain-containing protein</fullName>
    </recommendedName>
</protein>
<accession>A0A4Y7R951</accession>
<name>A0A4Y7R951_COPMI</name>
<dbReference type="Pfam" id="PF12937">
    <property type="entry name" value="F-box-like"/>
    <property type="match status" value="1"/>
</dbReference>
<sequence>MINDLPPELAAQIFDLLTFDPSQFGSANHREVIVTLATVCRYWHEVLLAHPQFWSKRRLRVTSRLRNEPDPLVPRLVAHLKRWFEHAGDLPRNLSVTFETTPRETKTLYNYLIQEHRWKALEFVLDVGQATNWTWLEQLMRGAAKWKGRNDGHHCWPSLQSLTIRAEGATFIESKSSLHPPLQSIAPNLRGFLLEVGRLDDPQYTVLASVPWESLRHFEFNGTLSDETHPHWHFHVPDLTKARNLESLTIHYRYAYQSSYIIQAPPFPNLVTHRNLVRLALRAHFTSIYPFLGSVVLPSLRSLDLYSTVFSTGDRAQTPMADSLRQLVSRSQCQIKTLRLYCLPGHPEDLHDSLEVLPTLESIDLRSPPFTLARHDQGHWDRFVFKVFQEDASRSDVLCTNLKSFTYKTREHLLVADSSNEDFALFRRDPLEWYKVEVARRTGT</sequence>
<evidence type="ECO:0000259" key="1">
    <source>
        <dbReference type="Pfam" id="PF12937"/>
    </source>
</evidence>
<reference evidence="2 3" key="1">
    <citation type="journal article" date="2019" name="Nat. Ecol. Evol.">
        <title>Megaphylogeny resolves global patterns of mushroom evolution.</title>
        <authorList>
            <person name="Varga T."/>
            <person name="Krizsan K."/>
            <person name="Foldi C."/>
            <person name="Dima B."/>
            <person name="Sanchez-Garcia M."/>
            <person name="Sanchez-Ramirez S."/>
            <person name="Szollosi G.J."/>
            <person name="Szarkandi J.G."/>
            <person name="Papp V."/>
            <person name="Albert L."/>
            <person name="Andreopoulos W."/>
            <person name="Angelini C."/>
            <person name="Antonin V."/>
            <person name="Barry K.W."/>
            <person name="Bougher N.L."/>
            <person name="Buchanan P."/>
            <person name="Buyck B."/>
            <person name="Bense V."/>
            <person name="Catcheside P."/>
            <person name="Chovatia M."/>
            <person name="Cooper J."/>
            <person name="Damon W."/>
            <person name="Desjardin D."/>
            <person name="Finy P."/>
            <person name="Geml J."/>
            <person name="Haridas S."/>
            <person name="Hughes K."/>
            <person name="Justo A."/>
            <person name="Karasinski D."/>
            <person name="Kautmanova I."/>
            <person name="Kiss B."/>
            <person name="Kocsube S."/>
            <person name="Kotiranta H."/>
            <person name="LaButti K.M."/>
            <person name="Lechner B.E."/>
            <person name="Liimatainen K."/>
            <person name="Lipzen A."/>
            <person name="Lukacs Z."/>
            <person name="Mihaltcheva S."/>
            <person name="Morgado L.N."/>
            <person name="Niskanen T."/>
            <person name="Noordeloos M.E."/>
            <person name="Ohm R.A."/>
            <person name="Ortiz-Santana B."/>
            <person name="Ovrebo C."/>
            <person name="Racz N."/>
            <person name="Riley R."/>
            <person name="Savchenko A."/>
            <person name="Shiryaev A."/>
            <person name="Soop K."/>
            <person name="Spirin V."/>
            <person name="Szebenyi C."/>
            <person name="Tomsovsky M."/>
            <person name="Tulloss R.E."/>
            <person name="Uehling J."/>
            <person name="Grigoriev I.V."/>
            <person name="Vagvolgyi C."/>
            <person name="Papp T."/>
            <person name="Martin F.M."/>
            <person name="Miettinen O."/>
            <person name="Hibbett D.S."/>
            <person name="Nagy L.G."/>
        </authorList>
    </citation>
    <scope>NUCLEOTIDE SEQUENCE [LARGE SCALE GENOMIC DNA]</scope>
    <source>
        <strain evidence="2 3">FP101781</strain>
    </source>
</reference>
<feature type="domain" description="F-box" evidence="1">
    <location>
        <begin position="2"/>
        <end position="59"/>
    </location>
</feature>
<dbReference type="Gene3D" id="3.80.10.10">
    <property type="entry name" value="Ribonuclease Inhibitor"/>
    <property type="match status" value="1"/>
</dbReference>
<dbReference type="OrthoDB" id="2817928at2759"/>
<keyword evidence="3" id="KW-1185">Reference proteome</keyword>
<dbReference type="AlphaFoldDB" id="A0A4Y7R951"/>
<comment type="caution">
    <text evidence="2">The sequence shown here is derived from an EMBL/GenBank/DDBJ whole genome shotgun (WGS) entry which is preliminary data.</text>
</comment>
<proteinExistence type="predicted"/>
<dbReference type="SUPFAM" id="SSF81383">
    <property type="entry name" value="F-box domain"/>
    <property type="match status" value="1"/>
</dbReference>
<evidence type="ECO:0000313" key="3">
    <source>
        <dbReference type="Proteomes" id="UP000298030"/>
    </source>
</evidence>
<dbReference type="InterPro" id="IPR001810">
    <property type="entry name" value="F-box_dom"/>
</dbReference>